<evidence type="ECO:0000259" key="3">
    <source>
        <dbReference type="PROSITE" id="PS51462"/>
    </source>
</evidence>
<accession>A0A1M6JM77</accession>
<reference evidence="4 5" key="1">
    <citation type="submission" date="2016-11" db="EMBL/GenBank/DDBJ databases">
        <authorList>
            <person name="Jaros S."/>
            <person name="Januszkiewicz K."/>
            <person name="Wedrychowicz H."/>
        </authorList>
    </citation>
    <scope>NUCLEOTIDE SEQUENCE [LARGE SCALE GENOMIC DNA]</scope>
    <source>
        <strain evidence="4 5">DSM 14809</strain>
    </source>
</reference>
<comment type="similarity">
    <text evidence="1">Belongs to the Nudix hydrolase family.</text>
</comment>
<dbReference type="InterPro" id="IPR015797">
    <property type="entry name" value="NUDIX_hydrolase-like_dom_sf"/>
</dbReference>
<keyword evidence="2" id="KW-0378">Hydrolase</keyword>
<organism evidence="4 5">
    <name type="scientific">Pseudobutyrivibrio xylanivorans DSM 14809</name>
    <dbReference type="NCBI Taxonomy" id="1123012"/>
    <lineage>
        <taxon>Bacteria</taxon>
        <taxon>Bacillati</taxon>
        <taxon>Bacillota</taxon>
        <taxon>Clostridia</taxon>
        <taxon>Lachnospirales</taxon>
        <taxon>Lachnospiraceae</taxon>
        <taxon>Pseudobutyrivibrio</taxon>
    </lineage>
</organism>
<dbReference type="PANTHER" id="PTHR43736:SF1">
    <property type="entry name" value="DIHYDRONEOPTERIN TRIPHOSPHATE DIPHOSPHATASE"/>
    <property type="match status" value="1"/>
</dbReference>
<dbReference type="SUPFAM" id="SSF55811">
    <property type="entry name" value="Nudix"/>
    <property type="match status" value="1"/>
</dbReference>
<dbReference type="InterPro" id="IPR020084">
    <property type="entry name" value="NUDIX_hydrolase_CS"/>
</dbReference>
<dbReference type="RefSeq" id="WP_072918841.1">
    <property type="nucleotide sequence ID" value="NZ_FQYQ01000024.1"/>
</dbReference>
<proteinExistence type="inferred from homology"/>
<dbReference type="EMBL" id="FQYQ01000024">
    <property type="protein sequence ID" value="SHJ47805.1"/>
    <property type="molecule type" value="Genomic_DNA"/>
</dbReference>
<dbReference type="Pfam" id="PF00293">
    <property type="entry name" value="NUDIX"/>
    <property type="match status" value="1"/>
</dbReference>
<dbReference type="Proteomes" id="UP000184185">
    <property type="component" value="Unassembled WGS sequence"/>
</dbReference>
<dbReference type="CDD" id="cd04693">
    <property type="entry name" value="NUDIX_Hydrolase"/>
    <property type="match status" value="1"/>
</dbReference>
<gene>
    <name evidence="4" type="ORF">SAMN02745725_02639</name>
</gene>
<dbReference type="OrthoDB" id="9786032at2"/>
<evidence type="ECO:0000313" key="4">
    <source>
        <dbReference type="EMBL" id="SHJ47805.1"/>
    </source>
</evidence>
<dbReference type="PROSITE" id="PS00893">
    <property type="entry name" value="NUDIX_BOX"/>
    <property type="match status" value="1"/>
</dbReference>
<dbReference type="PROSITE" id="PS51462">
    <property type="entry name" value="NUDIX"/>
    <property type="match status" value="1"/>
</dbReference>
<dbReference type="GO" id="GO:0016787">
    <property type="term" value="F:hydrolase activity"/>
    <property type="evidence" value="ECO:0007669"/>
    <property type="project" value="UniProtKB-KW"/>
</dbReference>
<keyword evidence="5" id="KW-1185">Reference proteome</keyword>
<dbReference type="STRING" id="185007.SAMN02910350_02656"/>
<protein>
    <submittedName>
        <fullName evidence="4">ADP-ribose pyrophosphatase YjhB, NUDIX family</fullName>
    </submittedName>
</protein>
<evidence type="ECO:0000256" key="2">
    <source>
        <dbReference type="ARBA" id="ARBA00022801"/>
    </source>
</evidence>
<evidence type="ECO:0000313" key="5">
    <source>
        <dbReference type="Proteomes" id="UP000184185"/>
    </source>
</evidence>
<feature type="domain" description="Nudix hydrolase" evidence="3">
    <location>
        <begin position="30"/>
        <end position="157"/>
    </location>
</feature>
<sequence length="162" mass="18494">MAEIWDAYNRDFTKIEGASLVRGQHIPDNIYHLVCDIIVKHTDGSYLIMQRDHEKTHGGQWELSAGGSALQGENPDIAAKRELKEETGIDGTLQEIGRMVQDKNHSIYVLYLCKTDCGKDSVVLQQGETINYRWISREELLAMTDEELISHRAMKLLHEQNI</sequence>
<dbReference type="PANTHER" id="PTHR43736">
    <property type="entry name" value="ADP-RIBOSE PYROPHOSPHATASE"/>
    <property type="match status" value="1"/>
</dbReference>
<dbReference type="Gene3D" id="3.90.79.10">
    <property type="entry name" value="Nucleoside Triphosphate Pyrophosphohydrolase"/>
    <property type="match status" value="1"/>
</dbReference>
<name>A0A1M6JM77_PSEXY</name>
<dbReference type="AlphaFoldDB" id="A0A1M6JM77"/>
<dbReference type="InterPro" id="IPR000086">
    <property type="entry name" value="NUDIX_hydrolase_dom"/>
</dbReference>
<evidence type="ECO:0000256" key="1">
    <source>
        <dbReference type="ARBA" id="ARBA00005582"/>
    </source>
</evidence>